<evidence type="ECO:0000313" key="3">
    <source>
        <dbReference type="Proteomes" id="UP000003438"/>
    </source>
</evidence>
<evidence type="ECO:0000313" key="2">
    <source>
        <dbReference type="EMBL" id="EFB77549.1"/>
    </source>
</evidence>
<dbReference type="EMBL" id="ACBY02000010">
    <property type="protein sequence ID" value="EFB77549.1"/>
    <property type="molecule type" value="Genomic_DNA"/>
</dbReference>
<feature type="transmembrane region" description="Helical" evidence="1">
    <location>
        <begin position="25"/>
        <end position="44"/>
    </location>
</feature>
<keyword evidence="1" id="KW-1133">Transmembrane helix</keyword>
<sequence length="314" mass="34597">MDENKTASASQTAPAPKKVRRVGRIAFALLLILAGVLLLVQQFVPHFDLLSIVRFSPVLLILLGIEVLVYSANPAIQVKFDWLSLLGCGFILVVVGCSSLVPVVWNLYNPQRDYSQSRYQSQLQSQFYQALNADTDLKARIRNLQIYVDFNHTESGEYTLQDGDTVTVYVELPENGYADAAAFAADCRRITELSEQGGVRADDYSFTSSTGNSGTGSGYSLDFLASFANGLTDEQLAQRVVSYYEYDGTRYDTKAERDSAAKAELREQIIDEFASENDGNYPGEDYLNQEVEKRFQALFPAAPAAPAATPETAA</sequence>
<dbReference type="HOGENOM" id="CLU_986075_0_0_9"/>
<evidence type="ECO:0000256" key="1">
    <source>
        <dbReference type="SAM" id="Phobius"/>
    </source>
</evidence>
<gene>
    <name evidence="2" type="ORF">SUBVAR_04129</name>
</gene>
<dbReference type="STRING" id="411471.SUBVAR_04129"/>
<accession>D1PIG4</accession>
<protein>
    <submittedName>
        <fullName evidence="2">Uncharacterized protein</fullName>
    </submittedName>
</protein>
<feature type="transmembrane region" description="Helical" evidence="1">
    <location>
        <begin position="50"/>
        <end position="70"/>
    </location>
</feature>
<keyword evidence="1" id="KW-0472">Membrane</keyword>
<feature type="transmembrane region" description="Helical" evidence="1">
    <location>
        <begin position="82"/>
        <end position="108"/>
    </location>
</feature>
<organism evidence="2 3">
    <name type="scientific">Subdoligranulum variabile DSM 15176</name>
    <dbReference type="NCBI Taxonomy" id="411471"/>
    <lineage>
        <taxon>Bacteria</taxon>
        <taxon>Bacillati</taxon>
        <taxon>Bacillota</taxon>
        <taxon>Clostridia</taxon>
        <taxon>Eubacteriales</taxon>
        <taxon>Oscillospiraceae</taxon>
        <taxon>Subdoligranulum</taxon>
    </lineage>
</organism>
<keyword evidence="3" id="KW-1185">Reference proteome</keyword>
<reference evidence="2" key="1">
    <citation type="submission" date="2009-12" db="EMBL/GenBank/DDBJ databases">
        <authorList>
            <person name="Weinstock G."/>
            <person name="Sodergren E."/>
            <person name="Clifton S."/>
            <person name="Fulton L."/>
            <person name="Fulton B."/>
            <person name="Courtney L."/>
            <person name="Fronick C."/>
            <person name="Harrison M."/>
            <person name="Strong C."/>
            <person name="Farmer C."/>
            <person name="Delahaunty K."/>
            <person name="Markovic C."/>
            <person name="Hall O."/>
            <person name="Minx P."/>
            <person name="Tomlinson C."/>
            <person name="Mitreva M."/>
            <person name="Nelson J."/>
            <person name="Hou S."/>
            <person name="Wollam A."/>
            <person name="Pepin K.H."/>
            <person name="Johnson M."/>
            <person name="Bhonagiri V."/>
            <person name="Nash W.E."/>
            <person name="Warren W."/>
            <person name="Chinwalla A."/>
            <person name="Mardis E.R."/>
            <person name="Wilson R.K."/>
        </authorList>
    </citation>
    <scope>NUCLEOTIDE SEQUENCE [LARGE SCALE GENOMIC DNA]</scope>
    <source>
        <strain evidence="2">DSM 15176</strain>
    </source>
</reference>
<name>D1PIG4_9FIRM</name>
<keyword evidence="1" id="KW-0812">Transmembrane</keyword>
<dbReference type="AlphaFoldDB" id="D1PIG4"/>
<dbReference type="RefSeq" id="WP_007045576.1">
    <property type="nucleotide sequence ID" value="NZ_GG704769.1"/>
</dbReference>
<dbReference type="Proteomes" id="UP000003438">
    <property type="component" value="Unassembled WGS sequence"/>
</dbReference>
<comment type="caution">
    <text evidence="2">The sequence shown here is derived from an EMBL/GenBank/DDBJ whole genome shotgun (WGS) entry which is preliminary data.</text>
</comment>
<dbReference type="eggNOG" id="ENOG5032SQE">
    <property type="taxonomic scope" value="Bacteria"/>
</dbReference>
<proteinExistence type="predicted"/>